<dbReference type="EnsemblPlants" id="Zm00001eb111030_T001">
    <property type="protein sequence ID" value="Zm00001eb111030_P001"/>
    <property type="gene ID" value="Zm00001eb111030"/>
</dbReference>
<dbReference type="InParanoid" id="A0A804MTV2"/>
<dbReference type="Proteomes" id="UP000007305">
    <property type="component" value="Chromosome 2"/>
</dbReference>
<dbReference type="AlphaFoldDB" id="A0A804MTV2"/>
<protein>
    <submittedName>
        <fullName evidence="2">Uncharacterized protein</fullName>
    </submittedName>
</protein>
<evidence type="ECO:0000256" key="1">
    <source>
        <dbReference type="SAM" id="MobiDB-lite"/>
    </source>
</evidence>
<evidence type="ECO:0000313" key="3">
    <source>
        <dbReference type="Proteomes" id="UP000007305"/>
    </source>
</evidence>
<organism evidence="2 3">
    <name type="scientific">Zea mays</name>
    <name type="common">Maize</name>
    <dbReference type="NCBI Taxonomy" id="4577"/>
    <lineage>
        <taxon>Eukaryota</taxon>
        <taxon>Viridiplantae</taxon>
        <taxon>Streptophyta</taxon>
        <taxon>Embryophyta</taxon>
        <taxon>Tracheophyta</taxon>
        <taxon>Spermatophyta</taxon>
        <taxon>Magnoliopsida</taxon>
        <taxon>Liliopsida</taxon>
        <taxon>Poales</taxon>
        <taxon>Poaceae</taxon>
        <taxon>PACMAD clade</taxon>
        <taxon>Panicoideae</taxon>
        <taxon>Andropogonodae</taxon>
        <taxon>Andropogoneae</taxon>
        <taxon>Tripsacinae</taxon>
        <taxon>Zea</taxon>
    </lineage>
</organism>
<accession>A0A804MTV2</accession>
<name>A0A804MTV2_MAIZE</name>
<feature type="region of interest" description="Disordered" evidence="1">
    <location>
        <begin position="1"/>
        <end position="68"/>
    </location>
</feature>
<reference evidence="3" key="1">
    <citation type="submission" date="2015-12" db="EMBL/GenBank/DDBJ databases">
        <title>Update maize B73 reference genome by single molecule sequencing technologies.</title>
        <authorList>
            <consortium name="Maize Genome Sequencing Project"/>
            <person name="Ware D."/>
        </authorList>
    </citation>
    <scope>NUCLEOTIDE SEQUENCE [LARGE SCALE GENOMIC DNA]</scope>
    <source>
        <strain evidence="3">cv. B73</strain>
    </source>
</reference>
<dbReference type="Gramene" id="Zm00001eb111030_T001">
    <property type="protein sequence ID" value="Zm00001eb111030_P001"/>
    <property type="gene ID" value="Zm00001eb111030"/>
</dbReference>
<feature type="compositionally biased region" description="Basic and acidic residues" evidence="1">
    <location>
        <begin position="35"/>
        <end position="65"/>
    </location>
</feature>
<reference evidence="2" key="2">
    <citation type="submission" date="2019-07" db="EMBL/GenBank/DDBJ databases">
        <authorList>
            <person name="Seetharam A."/>
            <person name="Woodhouse M."/>
            <person name="Cannon E."/>
        </authorList>
    </citation>
    <scope>NUCLEOTIDE SEQUENCE [LARGE SCALE GENOMIC DNA]</scope>
    <source>
        <strain evidence="2">cv. B73</strain>
    </source>
</reference>
<keyword evidence="3" id="KW-1185">Reference proteome</keyword>
<reference evidence="2" key="3">
    <citation type="submission" date="2021-05" db="UniProtKB">
        <authorList>
            <consortium name="EnsemblPlants"/>
        </authorList>
    </citation>
    <scope>IDENTIFICATION</scope>
    <source>
        <strain evidence="2">cv. B73</strain>
    </source>
</reference>
<proteinExistence type="predicted"/>
<sequence>MMFRRVNERQYPCSDIGKWSPERPSPHVDLYFPERAAKEKSKEIDRLTREQKAEERQKQRGKEYDVEAGIEIPEEGESMKNKVESMKKRYRAETAAVARASPAAAGLSWRFFARMDGLLKGPPVGPDQVQQQPKLTNGRIDLQAPAKPEAEEEADFAAQLQDAVPGAFTDLMKWTRMAPSRIKRRRLITACRRRAGLLIAMPTSVLRGECVVTGGADNRAMALRVHGCDQFDAYYT</sequence>
<evidence type="ECO:0000313" key="2">
    <source>
        <dbReference type="EnsemblPlants" id="Zm00001eb111030_P001"/>
    </source>
</evidence>